<feature type="domain" description="Helicase C-terminal" evidence="3">
    <location>
        <begin position="463"/>
        <end position="658"/>
    </location>
</feature>
<dbReference type="PROSITE" id="PS51194">
    <property type="entry name" value="HELICASE_CTER"/>
    <property type="match status" value="1"/>
</dbReference>
<dbReference type="PANTHER" id="PTHR45766:SF6">
    <property type="entry name" value="SWI_SNF-RELATED MATRIX-ASSOCIATED ACTIN-DEPENDENT REGULATOR OF CHROMATIN SUBFAMILY A-LIKE PROTEIN 1"/>
    <property type="match status" value="1"/>
</dbReference>
<dbReference type="InterPro" id="IPR027417">
    <property type="entry name" value="P-loop_NTPase"/>
</dbReference>
<keyword evidence="5" id="KW-1185">Reference proteome</keyword>
<evidence type="ECO:0000259" key="2">
    <source>
        <dbReference type="PROSITE" id="PS51192"/>
    </source>
</evidence>
<evidence type="ECO:0000313" key="5">
    <source>
        <dbReference type="Proteomes" id="UP001219605"/>
    </source>
</evidence>
<gene>
    <name evidence="4" type="primary">dpdE</name>
    <name evidence="4" type="ORF">PVK37_30535</name>
</gene>
<dbReference type="Gene3D" id="3.40.50.10810">
    <property type="entry name" value="Tandem AAA-ATPase domain"/>
    <property type="match status" value="1"/>
</dbReference>
<name>A0ABY7ZS90_9ACTN</name>
<organism evidence="4 5">
    <name type="scientific">Micromonospora cathayae</name>
    <dbReference type="NCBI Taxonomy" id="3028804"/>
    <lineage>
        <taxon>Bacteria</taxon>
        <taxon>Bacillati</taxon>
        <taxon>Actinomycetota</taxon>
        <taxon>Actinomycetes</taxon>
        <taxon>Micromonosporales</taxon>
        <taxon>Micromonosporaceae</taxon>
        <taxon>Micromonospora</taxon>
    </lineage>
</organism>
<evidence type="ECO:0000313" key="4">
    <source>
        <dbReference type="EMBL" id="WDZ84714.1"/>
    </source>
</evidence>
<protein>
    <submittedName>
        <fullName evidence="4">Protein DpdE</fullName>
    </submittedName>
</protein>
<dbReference type="PROSITE" id="PS51192">
    <property type="entry name" value="HELICASE_ATP_BIND_1"/>
    <property type="match status" value="1"/>
</dbReference>
<keyword evidence="1" id="KW-0378">Hydrolase</keyword>
<evidence type="ECO:0000259" key="3">
    <source>
        <dbReference type="PROSITE" id="PS51194"/>
    </source>
</evidence>
<dbReference type="SMART" id="SM00487">
    <property type="entry name" value="DEXDc"/>
    <property type="match status" value="1"/>
</dbReference>
<dbReference type="SUPFAM" id="SSF52540">
    <property type="entry name" value="P-loop containing nucleoside triphosphate hydrolases"/>
    <property type="match status" value="2"/>
</dbReference>
<proteinExistence type="predicted"/>
<dbReference type="Gene3D" id="3.40.50.300">
    <property type="entry name" value="P-loop containing nucleotide triphosphate hydrolases"/>
    <property type="match status" value="1"/>
</dbReference>
<dbReference type="Pfam" id="PF00271">
    <property type="entry name" value="Helicase_C"/>
    <property type="match status" value="1"/>
</dbReference>
<dbReference type="InterPro" id="IPR038718">
    <property type="entry name" value="SNF2-like_sf"/>
</dbReference>
<dbReference type="EMBL" id="CP118615">
    <property type="protein sequence ID" value="WDZ84714.1"/>
    <property type="molecule type" value="Genomic_DNA"/>
</dbReference>
<sequence>MWTATQDLGFGRVAAAEGGMAIVEFVDIPGVAVEFKPIPIADLQIKPIPVGSHVWLPGKPYGWISAEVTTWAGYEEYVLHVPGFGRPLKVSAGLITIRWSRPLTDPVAAVVAGFCDFPASYEARRLFRDEMVLQRRMAGGYSAVLSAPVKLYQHQLDTMARVLQDPVPRYLLADEVGLGKTIEAGLILRQLLLDDPGTTALISVPAQLVWQWHTELRDRLALSDALRAQRLRVVSHEQLGAEPRLCDHTMVVIDEAHQLLPFIDGNQSLQQSLTRSQGLLLLSATPVRGGDPETLLRLLHLIDPIAYPLDSAEEFAARLRERDTEASDLQLLRNPRAARRHRSRVLNTLIERHADDPVVARLVAACRLTDDLGAVGWGQLADHVRETYRISRRMIRHRRTAVAATEYPVVGRKGNVLSIHDPARAIVDAFVEQFREDLGDDSDEFFPELVEHALGGPLPLMHYLEARLAATQGPAVVPARFRALFDNMTARLRMSEIGLRLRVAAQLADERMAAGHKVVVAGSPSMAAAFHEMALERWPRRAGGHLESMSAEQRDRDVQDFHRGEPRVLVVDLSAEEGRNLQVARSLINLDLPVDFNRLEQRIGRLDRFGRHSEPAEVVVFDEPESAWVSAYIRLLADGIGIFDRSIATLHAQLGEMYQDRRASMLSDGHRAFELDLEEVRTDLNEELEGIDLVEELESVAVGSDFDDARVAELRESEKDGMRFREAFTKLVLSSGGINLQPSEDDQGIVRFNNARSARYPGLSTDQADEIRPLLSRRVTFNRDLATQRGGGVVPLRIGDPLVDWLAEHLRTDERGRARIFSRVSRGVRFPLLCLAVDFMVEFDPSLVVENFGLRPRLQRRGDALLPPMLLHIRSTADGPLTDARLVREVGAPFDPSRDRAISGTRWDELNRQLPDWQHLCRLGRDEAYAQLRSDPALNSSIREALARAGQEHTARAAILQSRSQRLRGESAKASARNELLREQKLAEALQRGISAPRITAVACGVIVLQPETS</sequence>
<evidence type="ECO:0000256" key="1">
    <source>
        <dbReference type="ARBA" id="ARBA00022801"/>
    </source>
</evidence>
<reference evidence="4 5" key="1">
    <citation type="submission" date="2023-02" db="EMBL/GenBank/DDBJ databases">
        <authorList>
            <person name="Mo P."/>
        </authorList>
    </citation>
    <scope>NUCLEOTIDE SEQUENCE [LARGE SCALE GENOMIC DNA]</scope>
    <source>
        <strain evidence="4 5">HUAS 3</strain>
    </source>
</reference>
<dbReference type="InterPro" id="IPR014001">
    <property type="entry name" value="Helicase_ATP-bd"/>
</dbReference>
<feature type="domain" description="Helicase ATP-binding" evidence="2">
    <location>
        <begin position="161"/>
        <end position="304"/>
    </location>
</feature>
<dbReference type="PANTHER" id="PTHR45766">
    <property type="entry name" value="DNA ANNEALING HELICASE AND ENDONUCLEASE ZRANB3 FAMILY MEMBER"/>
    <property type="match status" value="1"/>
</dbReference>
<dbReference type="InterPro" id="IPR001650">
    <property type="entry name" value="Helicase_C-like"/>
</dbReference>
<dbReference type="Proteomes" id="UP001219605">
    <property type="component" value="Chromosome"/>
</dbReference>
<dbReference type="NCBIfam" id="NF041062">
    <property type="entry name" value="DpdE"/>
    <property type="match status" value="1"/>
</dbReference>
<accession>A0ABY7ZS90</accession>
<dbReference type="SMART" id="SM00490">
    <property type="entry name" value="HELICc"/>
    <property type="match status" value="1"/>
</dbReference>